<comment type="cofactor">
    <cofactor evidence="14">
        <name>[4Fe-4S] cluster</name>
        <dbReference type="ChEBI" id="CHEBI:49883"/>
    </cofactor>
    <text evidence="14">Binds 1 [4Fe-4S] cluster.</text>
</comment>
<evidence type="ECO:0000313" key="16">
    <source>
        <dbReference type="EMBL" id="SMC53964.1"/>
    </source>
</evidence>
<keyword evidence="6" id="KW-0004">4Fe-4S</keyword>
<evidence type="ECO:0000256" key="6">
    <source>
        <dbReference type="ARBA" id="ARBA00022485"/>
    </source>
</evidence>
<dbReference type="InterPro" id="IPR029119">
    <property type="entry name" value="MutY_C"/>
</dbReference>
<evidence type="ECO:0000259" key="15">
    <source>
        <dbReference type="SMART" id="SM00478"/>
    </source>
</evidence>
<dbReference type="GO" id="GO:0006284">
    <property type="term" value="P:base-excision repair"/>
    <property type="evidence" value="ECO:0007669"/>
    <property type="project" value="UniProtKB-UniRule"/>
</dbReference>
<dbReference type="SUPFAM" id="SSF48150">
    <property type="entry name" value="DNA-glycosylase"/>
    <property type="match status" value="1"/>
</dbReference>
<dbReference type="PANTHER" id="PTHR42944">
    <property type="entry name" value="ADENINE DNA GLYCOSYLASE"/>
    <property type="match status" value="1"/>
</dbReference>
<dbReference type="CDD" id="cd00056">
    <property type="entry name" value="ENDO3c"/>
    <property type="match status" value="1"/>
</dbReference>
<dbReference type="GO" id="GO:0051539">
    <property type="term" value="F:4 iron, 4 sulfur cluster binding"/>
    <property type="evidence" value="ECO:0007669"/>
    <property type="project" value="UniProtKB-UniRule"/>
</dbReference>
<dbReference type="PROSITE" id="PS00764">
    <property type="entry name" value="ENDONUCLEASE_III_1"/>
    <property type="match status" value="1"/>
</dbReference>
<feature type="domain" description="HhH-GPD" evidence="15">
    <location>
        <begin position="58"/>
        <end position="207"/>
    </location>
</feature>
<proteinExistence type="inferred from homology"/>
<evidence type="ECO:0000313" key="17">
    <source>
        <dbReference type="Proteomes" id="UP000192656"/>
    </source>
</evidence>
<dbReference type="CDD" id="cd03431">
    <property type="entry name" value="NUDIX_DNA_Glycosylase_C-MutY"/>
    <property type="match status" value="1"/>
</dbReference>
<dbReference type="Gene3D" id="1.10.340.30">
    <property type="entry name" value="Hypothetical protein, domain 2"/>
    <property type="match status" value="1"/>
</dbReference>
<evidence type="ECO:0000256" key="14">
    <source>
        <dbReference type="RuleBase" id="RU365096"/>
    </source>
</evidence>
<dbReference type="Pfam" id="PF14815">
    <property type="entry name" value="NUDIX_4"/>
    <property type="match status" value="1"/>
</dbReference>
<dbReference type="SMART" id="SM00478">
    <property type="entry name" value="ENDO3c"/>
    <property type="match status" value="1"/>
</dbReference>
<keyword evidence="9" id="KW-0378">Hydrolase</keyword>
<accession>A0A1W1ZZZ9</accession>
<dbReference type="GO" id="GO:0000701">
    <property type="term" value="F:purine-specific mismatch base pair DNA N-glycosylase activity"/>
    <property type="evidence" value="ECO:0007669"/>
    <property type="project" value="UniProtKB-EC"/>
</dbReference>
<dbReference type="Pfam" id="PF00730">
    <property type="entry name" value="HhH-GPD"/>
    <property type="match status" value="1"/>
</dbReference>
<keyword evidence="10 14" id="KW-0408">Iron</keyword>
<evidence type="ECO:0000256" key="5">
    <source>
        <dbReference type="ARBA" id="ARBA00022023"/>
    </source>
</evidence>
<dbReference type="GO" id="GO:0034039">
    <property type="term" value="F:8-oxo-7,8-dihydroguanine DNA N-glycosylase activity"/>
    <property type="evidence" value="ECO:0007669"/>
    <property type="project" value="TreeGrafter"/>
</dbReference>
<dbReference type="OrthoDB" id="9802365at2"/>
<keyword evidence="13 14" id="KW-0326">Glycosidase</keyword>
<dbReference type="GO" id="GO:0035485">
    <property type="term" value="F:adenine/guanine mispair binding"/>
    <property type="evidence" value="ECO:0007669"/>
    <property type="project" value="TreeGrafter"/>
</dbReference>
<evidence type="ECO:0000256" key="8">
    <source>
        <dbReference type="ARBA" id="ARBA00022763"/>
    </source>
</evidence>
<dbReference type="STRING" id="937218.SAMN06297251_103257"/>
<protein>
    <recommendedName>
        <fullName evidence="5 14">Adenine DNA glycosylase</fullName>
        <ecNumber evidence="4 14">3.2.2.31</ecNumber>
    </recommendedName>
</protein>
<dbReference type="InterPro" id="IPR003265">
    <property type="entry name" value="HhH-GPD_domain"/>
</dbReference>
<evidence type="ECO:0000256" key="7">
    <source>
        <dbReference type="ARBA" id="ARBA00022723"/>
    </source>
</evidence>
<evidence type="ECO:0000256" key="9">
    <source>
        <dbReference type="ARBA" id="ARBA00022801"/>
    </source>
</evidence>
<keyword evidence="17" id="KW-1185">Reference proteome</keyword>
<dbReference type="GO" id="GO:0006298">
    <property type="term" value="P:mismatch repair"/>
    <property type="evidence" value="ECO:0007669"/>
    <property type="project" value="TreeGrafter"/>
</dbReference>
<evidence type="ECO:0000256" key="10">
    <source>
        <dbReference type="ARBA" id="ARBA00023004"/>
    </source>
</evidence>
<organism evidence="16 17">
    <name type="scientific">Fulvimarina manganoxydans</name>
    <dbReference type="NCBI Taxonomy" id="937218"/>
    <lineage>
        <taxon>Bacteria</taxon>
        <taxon>Pseudomonadati</taxon>
        <taxon>Pseudomonadota</taxon>
        <taxon>Alphaproteobacteria</taxon>
        <taxon>Hyphomicrobiales</taxon>
        <taxon>Aurantimonadaceae</taxon>
        <taxon>Fulvimarina</taxon>
    </lineage>
</organism>
<dbReference type="Proteomes" id="UP000192656">
    <property type="component" value="Unassembled WGS sequence"/>
</dbReference>
<dbReference type="InterPro" id="IPR011257">
    <property type="entry name" value="DNA_glycosylase"/>
</dbReference>
<gene>
    <name evidence="16" type="ORF">SAMN06297251_103257</name>
</gene>
<evidence type="ECO:0000256" key="3">
    <source>
        <dbReference type="ARBA" id="ARBA00008343"/>
    </source>
</evidence>
<dbReference type="GO" id="GO:0046872">
    <property type="term" value="F:metal ion binding"/>
    <property type="evidence" value="ECO:0007669"/>
    <property type="project" value="UniProtKB-UniRule"/>
</dbReference>
<dbReference type="SUPFAM" id="SSF55811">
    <property type="entry name" value="Nudix"/>
    <property type="match status" value="1"/>
</dbReference>
<evidence type="ECO:0000256" key="11">
    <source>
        <dbReference type="ARBA" id="ARBA00023014"/>
    </source>
</evidence>
<evidence type="ECO:0000256" key="2">
    <source>
        <dbReference type="ARBA" id="ARBA00002933"/>
    </source>
</evidence>
<keyword evidence="8 14" id="KW-0227">DNA damage</keyword>
<reference evidence="16 17" key="1">
    <citation type="submission" date="2017-04" db="EMBL/GenBank/DDBJ databases">
        <authorList>
            <person name="Afonso C.L."/>
            <person name="Miller P.J."/>
            <person name="Scott M.A."/>
            <person name="Spackman E."/>
            <person name="Goraichik I."/>
            <person name="Dimitrov K.M."/>
            <person name="Suarez D.L."/>
            <person name="Swayne D.E."/>
        </authorList>
    </citation>
    <scope>NUCLEOTIDE SEQUENCE [LARGE SCALE GENOMIC DNA]</scope>
    <source>
        <strain evidence="16 17">CGMCC 1.10972</strain>
    </source>
</reference>
<dbReference type="Gene3D" id="3.90.79.10">
    <property type="entry name" value="Nucleoside Triphosphate Pyrophosphohydrolase"/>
    <property type="match status" value="1"/>
</dbReference>
<keyword evidence="11" id="KW-0411">Iron-sulfur</keyword>
<evidence type="ECO:0000256" key="12">
    <source>
        <dbReference type="ARBA" id="ARBA00023204"/>
    </source>
</evidence>
<dbReference type="EMBL" id="FWXR01000003">
    <property type="protein sequence ID" value="SMC53964.1"/>
    <property type="molecule type" value="Genomic_DNA"/>
</dbReference>
<evidence type="ECO:0000256" key="1">
    <source>
        <dbReference type="ARBA" id="ARBA00000843"/>
    </source>
</evidence>
<keyword evidence="12" id="KW-0234">DNA repair</keyword>
<name>A0A1W1ZZZ9_9HYPH</name>
<keyword evidence="7" id="KW-0479">Metal-binding</keyword>
<dbReference type="InterPro" id="IPR004035">
    <property type="entry name" value="Endouclease-III_FeS-bd_BS"/>
</dbReference>
<sequence length="370" mass="40348">MRRRVRDTAGAQGRSGAAAAVLAWYDTHARDLPWRRPPDPTGQAPLPDPYRIWLSEIMLQQTTVAAVAAYFKAFTERWPTVEALAAADETEVTAAWAGLGYYSRARNLHACARMVANDYGGRFPESAAELKRLPGIGDYTSAAIAAIAFGEPAPVVDGNIERVVTRLFRIGEPLPGAKPIVRAKVAEMMPGERPGDFAQAMMDIGATICVPRRPACLLCPLRPDCEAETAGDQTAYPVKAAKKAKPKRRGAAYAAFDRSGQHIWLRRRVSKGMLGGMVEVPSSQWSSRSDGATGPNGAPFAANWRKIGEVEHGFTHFDLTLEVFAAVIDETPESDGWWAKLERLGAEGLPTLMRKAIDLAIAFQESQYRL</sequence>
<comment type="catalytic activity">
    <reaction evidence="1 14">
        <text>Hydrolyzes free adenine bases from 7,8-dihydro-8-oxoguanine:adenine mismatched double-stranded DNA, leaving an apurinic site.</text>
        <dbReference type="EC" id="3.2.2.31"/>
    </reaction>
</comment>
<dbReference type="Gene3D" id="1.10.1670.10">
    <property type="entry name" value="Helix-hairpin-Helix base-excision DNA repair enzymes (C-terminal)"/>
    <property type="match status" value="1"/>
</dbReference>
<dbReference type="PANTHER" id="PTHR42944:SF1">
    <property type="entry name" value="ADENINE DNA GLYCOSYLASE"/>
    <property type="match status" value="1"/>
</dbReference>
<evidence type="ECO:0000256" key="13">
    <source>
        <dbReference type="ARBA" id="ARBA00023295"/>
    </source>
</evidence>
<dbReference type="AlphaFoldDB" id="A0A1W1ZZZ9"/>
<dbReference type="NCBIfam" id="TIGR01084">
    <property type="entry name" value="mutY"/>
    <property type="match status" value="1"/>
</dbReference>
<dbReference type="InterPro" id="IPR005760">
    <property type="entry name" value="A/G_AdeGlyc_MutY"/>
</dbReference>
<dbReference type="InterPro" id="IPR015797">
    <property type="entry name" value="NUDIX_hydrolase-like_dom_sf"/>
</dbReference>
<dbReference type="EC" id="3.2.2.31" evidence="4 14"/>
<dbReference type="FunFam" id="1.10.340.30:FF:000002">
    <property type="entry name" value="Adenine DNA glycosylase"/>
    <property type="match status" value="1"/>
</dbReference>
<evidence type="ECO:0000256" key="4">
    <source>
        <dbReference type="ARBA" id="ARBA00012045"/>
    </source>
</evidence>
<comment type="similarity">
    <text evidence="3 14">Belongs to the Nth/MutY family.</text>
</comment>
<dbReference type="GO" id="GO:0032357">
    <property type="term" value="F:oxidized purine DNA binding"/>
    <property type="evidence" value="ECO:0007669"/>
    <property type="project" value="TreeGrafter"/>
</dbReference>
<dbReference type="InterPro" id="IPR023170">
    <property type="entry name" value="HhH_base_excis_C"/>
</dbReference>
<comment type="function">
    <text evidence="2">Adenine glycosylase active on G-A mispairs. MutY also corrects error-prone DNA synthesis past GO lesions which are due to the oxidatively damaged form of guanine: 7,8-dihydro-8-oxoguanine (8-oxo-dGTP).</text>
</comment>
<dbReference type="RefSeq" id="WP_084409068.1">
    <property type="nucleotide sequence ID" value="NZ_FWXR01000003.1"/>
</dbReference>
<dbReference type="InterPro" id="IPR044298">
    <property type="entry name" value="MIG/MutY"/>
</dbReference>